<evidence type="ECO:0000313" key="2">
    <source>
        <dbReference type="Proteomes" id="UP000076858"/>
    </source>
</evidence>
<evidence type="ECO:0000313" key="1">
    <source>
        <dbReference type="EMBL" id="KZS19912.1"/>
    </source>
</evidence>
<organism evidence="1 2">
    <name type="scientific">Daphnia magna</name>
    <dbReference type="NCBI Taxonomy" id="35525"/>
    <lineage>
        <taxon>Eukaryota</taxon>
        <taxon>Metazoa</taxon>
        <taxon>Ecdysozoa</taxon>
        <taxon>Arthropoda</taxon>
        <taxon>Crustacea</taxon>
        <taxon>Branchiopoda</taxon>
        <taxon>Diplostraca</taxon>
        <taxon>Cladocera</taxon>
        <taxon>Anomopoda</taxon>
        <taxon>Daphniidae</taxon>
        <taxon>Daphnia</taxon>
    </lineage>
</organism>
<reference evidence="1 2" key="1">
    <citation type="submission" date="2016-03" db="EMBL/GenBank/DDBJ databases">
        <title>EvidentialGene: Evidence-directed Construction of Genes on Genomes.</title>
        <authorList>
            <person name="Gilbert D.G."/>
            <person name="Choi J.-H."/>
            <person name="Mockaitis K."/>
            <person name="Colbourne J."/>
            <person name="Pfrender M."/>
        </authorList>
    </citation>
    <scope>NUCLEOTIDE SEQUENCE [LARGE SCALE GENOMIC DNA]</scope>
    <source>
        <strain evidence="1 2">Xinb3</strain>
        <tissue evidence="1">Complete organism</tissue>
    </source>
</reference>
<proteinExistence type="predicted"/>
<sequence>MMNHKVDPLITPEPRTSREWHNNVQIANVSIHAPISFQTRKQGVGFTSIDSGYLWMDDHEVILTAL</sequence>
<protein>
    <submittedName>
        <fullName evidence="1">Cher-like protein</fullName>
    </submittedName>
</protein>
<comment type="caution">
    <text evidence="1">The sequence shown here is derived from an EMBL/GenBank/DDBJ whole genome shotgun (WGS) entry which is preliminary data.</text>
</comment>
<keyword evidence="2" id="KW-1185">Reference proteome</keyword>
<name>A0A162QS92_9CRUS</name>
<accession>A0A162QS92</accession>
<dbReference type="AlphaFoldDB" id="A0A162QS92"/>
<dbReference type="Proteomes" id="UP000076858">
    <property type="component" value="Unassembled WGS sequence"/>
</dbReference>
<gene>
    <name evidence="1" type="ORF">APZ42_013536</name>
</gene>
<dbReference type="EMBL" id="LRGB01000305">
    <property type="protein sequence ID" value="KZS19912.1"/>
    <property type="molecule type" value="Genomic_DNA"/>
</dbReference>